<reference evidence="4 5" key="2">
    <citation type="journal article" date="2017" name="Genome Biol.">
        <title>New reference genome sequences of hot pepper reveal the massive evolution of plant disease-resistance genes by retroduplication.</title>
        <authorList>
            <person name="Kim S."/>
            <person name="Park J."/>
            <person name="Yeom S.I."/>
            <person name="Kim Y.M."/>
            <person name="Seo E."/>
            <person name="Kim K.T."/>
            <person name="Kim M.S."/>
            <person name="Lee J.M."/>
            <person name="Cheong K."/>
            <person name="Shin H.S."/>
            <person name="Kim S.B."/>
            <person name="Han K."/>
            <person name="Lee J."/>
            <person name="Park M."/>
            <person name="Lee H.A."/>
            <person name="Lee H.Y."/>
            <person name="Lee Y."/>
            <person name="Oh S."/>
            <person name="Lee J.H."/>
            <person name="Choi E."/>
            <person name="Choi E."/>
            <person name="Lee S.E."/>
            <person name="Jeon J."/>
            <person name="Kim H."/>
            <person name="Choi G."/>
            <person name="Song H."/>
            <person name="Lee J."/>
            <person name="Lee S.C."/>
            <person name="Kwon J.K."/>
            <person name="Lee H.Y."/>
            <person name="Koo N."/>
            <person name="Hong Y."/>
            <person name="Kim R.W."/>
            <person name="Kang W.H."/>
            <person name="Huh J.H."/>
            <person name="Kang B.C."/>
            <person name="Yang T.J."/>
            <person name="Lee Y.H."/>
            <person name="Bennetzen J.L."/>
            <person name="Choi D."/>
        </authorList>
    </citation>
    <scope>NUCLEOTIDE SEQUENCE [LARGE SCALE GENOMIC DNA]</scope>
    <source>
        <strain evidence="5">cv. CM334</strain>
    </source>
</reference>
<feature type="compositionally biased region" description="Polar residues" evidence="2">
    <location>
        <begin position="23"/>
        <end position="38"/>
    </location>
</feature>
<comment type="caution">
    <text evidence="4">The sequence shown here is derived from an EMBL/GenBank/DDBJ whole genome shotgun (WGS) entry which is preliminary data.</text>
</comment>
<reference evidence="4 5" key="1">
    <citation type="journal article" date="2014" name="Nat. Genet.">
        <title>Genome sequence of the hot pepper provides insights into the evolution of pungency in Capsicum species.</title>
        <authorList>
            <person name="Kim S."/>
            <person name="Park M."/>
            <person name="Yeom S.I."/>
            <person name="Kim Y.M."/>
            <person name="Lee J.M."/>
            <person name="Lee H.A."/>
            <person name="Seo E."/>
            <person name="Choi J."/>
            <person name="Cheong K."/>
            <person name="Kim K.T."/>
            <person name="Jung K."/>
            <person name="Lee G.W."/>
            <person name="Oh S.K."/>
            <person name="Bae C."/>
            <person name="Kim S.B."/>
            <person name="Lee H.Y."/>
            <person name="Kim S.Y."/>
            <person name="Kim M.S."/>
            <person name="Kang B.C."/>
            <person name="Jo Y.D."/>
            <person name="Yang H.B."/>
            <person name="Jeong H.J."/>
            <person name="Kang W.H."/>
            <person name="Kwon J.K."/>
            <person name="Shin C."/>
            <person name="Lim J.Y."/>
            <person name="Park J.H."/>
            <person name="Huh J.H."/>
            <person name="Kim J.S."/>
            <person name="Kim B.D."/>
            <person name="Cohen O."/>
            <person name="Paran I."/>
            <person name="Suh M.C."/>
            <person name="Lee S.B."/>
            <person name="Kim Y.K."/>
            <person name="Shin Y."/>
            <person name="Noh S.J."/>
            <person name="Park J."/>
            <person name="Seo Y.S."/>
            <person name="Kwon S.Y."/>
            <person name="Kim H.A."/>
            <person name="Park J.M."/>
            <person name="Kim H.J."/>
            <person name="Choi S.B."/>
            <person name="Bosland P.W."/>
            <person name="Reeves G."/>
            <person name="Jo S.H."/>
            <person name="Lee B.W."/>
            <person name="Cho H.T."/>
            <person name="Choi H.S."/>
            <person name="Lee M.S."/>
            <person name="Yu Y."/>
            <person name="Do Choi Y."/>
            <person name="Park B.S."/>
            <person name="van Deynze A."/>
            <person name="Ashrafi H."/>
            <person name="Hill T."/>
            <person name="Kim W.T."/>
            <person name="Pai H.S."/>
            <person name="Ahn H.K."/>
            <person name="Yeam I."/>
            <person name="Giovannoni J.J."/>
            <person name="Rose J.K."/>
            <person name="Sorensen I."/>
            <person name="Lee S.J."/>
            <person name="Kim R.W."/>
            <person name="Choi I.Y."/>
            <person name="Choi B.S."/>
            <person name="Lim J.S."/>
            <person name="Lee Y.H."/>
            <person name="Choi D."/>
        </authorList>
    </citation>
    <scope>NUCLEOTIDE SEQUENCE [LARGE SCALE GENOMIC DNA]</scope>
    <source>
        <strain evidence="5">cv. CM334</strain>
    </source>
</reference>
<proteinExistence type="inferred from homology"/>
<dbReference type="OMA" id="WKIMNED"/>
<name>A0A2G2Y9I0_CAPAN</name>
<dbReference type="InterPro" id="IPR007701">
    <property type="entry name" value="Interferon-rel_develop_reg_N"/>
</dbReference>
<keyword evidence="5" id="KW-1185">Reference proteome</keyword>
<dbReference type="InterPro" id="IPR039777">
    <property type="entry name" value="IFRD"/>
</dbReference>
<dbReference type="STRING" id="4072.A0A2G2Y9I0"/>
<evidence type="ECO:0000313" key="5">
    <source>
        <dbReference type="Proteomes" id="UP000222542"/>
    </source>
</evidence>
<organism evidence="4 5">
    <name type="scientific">Capsicum annuum</name>
    <name type="common">Capsicum pepper</name>
    <dbReference type="NCBI Taxonomy" id="4072"/>
    <lineage>
        <taxon>Eukaryota</taxon>
        <taxon>Viridiplantae</taxon>
        <taxon>Streptophyta</taxon>
        <taxon>Embryophyta</taxon>
        <taxon>Tracheophyta</taxon>
        <taxon>Spermatophyta</taxon>
        <taxon>Magnoliopsida</taxon>
        <taxon>eudicotyledons</taxon>
        <taxon>Gunneridae</taxon>
        <taxon>Pentapetalae</taxon>
        <taxon>asterids</taxon>
        <taxon>lamiids</taxon>
        <taxon>Solanales</taxon>
        <taxon>Solanaceae</taxon>
        <taxon>Solanoideae</taxon>
        <taxon>Capsiceae</taxon>
        <taxon>Capsicum</taxon>
    </lineage>
</organism>
<feature type="region of interest" description="Disordered" evidence="2">
    <location>
        <begin position="1"/>
        <end position="38"/>
    </location>
</feature>
<dbReference type="SUPFAM" id="SSF48371">
    <property type="entry name" value="ARM repeat"/>
    <property type="match status" value="1"/>
</dbReference>
<feature type="compositionally biased region" description="Basic and acidic residues" evidence="2">
    <location>
        <begin position="12"/>
        <end position="22"/>
    </location>
</feature>
<evidence type="ECO:0000313" key="4">
    <source>
        <dbReference type="EMBL" id="PHT66426.1"/>
    </source>
</evidence>
<comment type="similarity">
    <text evidence="1">Belongs to the IFRD family.</text>
</comment>
<feature type="domain" description="Interferon-related developmental regulator N-terminal" evidence="3">
    <location>
        <begin position="36"/>
        <end position="256"/>
    </location>
</feature>
<sequence length="366" mass="41252">MIGAHNTIRADQSAHPKSHELSNIRTTPRGTLRTVSNGRGSAREEALRELINEFKKTVLSEYAQNRFITLTHRCENSLKRGSILEIDLALQFIGLIVITVGAGDNAHEIYEYSQSFLPQVLKFKSSNTIKVLECLAIVTFVGAQNSDETENTMGIIWKFINEESKVEIKHPPNVVAAAISAWSLLLASINGWLIPYLVKQLEEEDYDEDVHSACIEALGLIFENKSLEKFSNEAENYANIKDMKDDIVTSVSSIVTQEIAEQLLLEDSEKKMTLTISETKLTLTTFSLVKQENKYLHDIFKFVPQTISTDEEEDLHGPEFEGRISMSSSSFLSKGKTQLRNKNRMLAEDAKLGGYRVDQEFGYDVY</sequence>
<protein>
    <recommendedName>
        <fullName evidence="3">Interferon-related developmental regulator N-terminal domain-containing protein</fullName>
    </recommendedName>
</protein>
<evidence type="ECO:0000256" key="2">
    <source>
        <dbReference type="SAM" id="MobiDB-lite"/>
    </source>
</evidence>
<dbReference type="Gramene" id="PHT66426">
    <property type="protein sequence ID" value="PHT66426"/>
    <property type="gene ID" value="T459_30851"/>
</dbReference>
<evidence type="ECO:0000259" key="3">
    <source>
        <dbReference type="Pfam" id="PF05004"/>
    </source>
</evidence>
<accession>A0A2G2Y9I0</accession>
<dbReference type="AlphaFoldDB" id="A0A2G2Y9I0"/>
<dbReference type="PANTHER" id="PTHR12354:SF21">
    <property type="entry name" value="INTERFERON-RELATED DEVELOPMENTAL REGULATOR 1-LIKE"/>
    <property type="match status" value="1"/>
</dbReference>
<dbReference type="InterPro" id="IPR016024">
    <property type="entry name" value="ARM-type_fold"/>
</dbReference>
<evidence type="ECO:0000256" key="1">
    <source>
        <dbReference type="ARBA" id="ARBA00008828"/>
    </source>
</evidence>
<dbReference type="Proteomes" id="UP000222542">
    <property type="component" value="Unassembled WGS sequence"/>
</dbReference>
<gene>
    <name evidence="4" type="ORF">T459_30851</name>
</gene>
<dbReference type="Pfam" id="PF05004">
    <property type="entry name" value="IFRD"/>
    <property type="match status" value="1"/>
</dbReference>
<dbReference type="EMBL" id="AYRZ02000012">
    <property type="protein sequence ID" value="PHT66426.1"/>
    <property type="molecule type" value="Genomic_DNA"/>
</dbReference>
<dbReference type="PANTHER" id="PTHR12354">
    <property type="entry name" value="INTERFERON-RELATED DEVELOPMENTAL REGULATOR"/>
    <property type="match status" value="1"/>
</dbReference>